<dbReference type="SUPFAM" id="SSF46894">
    <property type="entry name" value="C-terminal effector domain of the bipartite response regulators"/>
    <property type="match status" value="1"/>
</dbReference>
<dbReference type="Gene3D" id="1.10.10.10">
    <property type="entry name" value="Winged helix-like DNA-binding domain superfamily/Winged helix DNA-binding domain"/>
    <property type="match status" value="1"/>
</dbReference>
<evidence type="ECO:0000313" key="9">
    <source>
        <dbReference type="Proteomes" id="UP001320766"/>
    </source>
</evidence>
<keyword evidence="4" id="KW-0804">Transcription</keyword>
<dbReference type="PROSITE" id="PS51755">
    <property type="entry name" value="OMPR_PHOB"/>
    <property type="match status" value="1"/>
</dbReference>
<comment type="caution">
    <text evidence="8">The sequence shown here is derived from an EMBL/GenBank/DDBJ whole genome shotgun (WGS) entry which is preliminary data.</text>
</comment>
<dbReference type="Pfam" id="PF00931">
    <property type="entry name" value="NB-ARC"/>
    <property type="match status" value="1"/>
</dbReference>
<dbReference type="Proteomes" id="UP001320766">
    <property type="component" value="Unassembled WGS sequence"/>
</dbReference>
<dbReference type="PANTHER" id="PTHR35807">
    <property type="entry name" value="TRANSCRIPTIONAL REGULATOR REDD-RELATED"/>
    <property type="match status" value="1"/>
</dbReference>
<feature type="compositionally biased region" description="Gly residues" evidence="6">
    <location>
        <begin position="666"/>
        <end position="681"/>
    </location>
</feature>
<keyword evidence="3 5" id="KW-0238">DNA-binding</keyword>
<dbReference type="Pfam" id="PF13424">
    <property type="entry name" value="TPR_12"/>
    <property type="match status" value="2"/>
</dbReference>
<dbReference type="SMART" id="SM00028">
    <property type="entry name" value="TPR"/>
    <property type="match status" value="6"/>
</dbReference>
<dbReference type="InterPro" id="IPR001867">
    <property type="entry name" value="OmpR/PhoB-type_DNA-bd"/>
</dbReference>
<dbReference type="InterPro" id="IPR019734">
    <property type="entry name" value="TPR_rpt"/>
</dbReference>
<dbReference type="InterPro" id="IPR027417">
    <property type="entry name" value="P-loop_NTPase"/>
</dbReference>
<evidence type="ECO:0000256" key="4">
    <source>
        <dbReference type="ARBA" id="ARBA00023163"/>
    </source>
</evidence>
<dbReference type="InterPro" id="IPR011990">
    <property type="entry name" value="TPR-like_helical_dom_sf"/>
</dbReference>
<dbReference type="Gene3D" id="1.25.40.10">
    <property type="entry name" value="Tetratricopeptide repeat domain"/>
    <property type="match status" value="2"/>
</dbReference>
<feature type="DNA-binding region" description="OmpR/PhoB-type" evidence="5">
    <location>
        <begin position="1"/>
        <end position="87"/>
    </location>
</feature>
<dbReference type="SUPFAM" id="SSF52540">
    <property type="entry name" value="P-loop containing nucleoside triphosphate hydrolases"/>
    <property type="match status" value="1"/>
</dbReference>
<evidence type="ECO:0000256" key="6">
    <source>
        <dbReference type="SAM" id="MobiDB-lite"/>
    </source>
</evidence>
<dbReference type="RefSeq" id="WP_253774247.1">
    <property type="nucleotide sequence ID" value="NZ_BAAAVE010000021.1"/>
</dbReference>
<dbReference type="InterPro" id="IPR016032">
    <property type="entry name" value="Sig_transdc_resp-reg_C-effctor"/>
</dbReference>
<feature type="domain" description="OmpR/PhoB-type" evidence="7">
    <location>
        <begin position="1"/>
        <end position="87"/>
    </location>
</feature>
<dbReference type="GO" id="GO:0003677">
    <property type="term" value="F:DNA binding"/>
    <property type="evidence" value="ECO:0007669"/>
    <property type="project" value="UniProtKB-KW"/>
</dbReference>
<dbReference type="EMBL" id="JAMZEC010000001">
    <property type="protein sequence ID" value="MCP2349578.1"/>
    <property type="molecule type" value="Genomic_DNA"/>
</dbReference>
<dbReference type="CDD" id="cd15831">
    <property type="entry name" value="BTAD"/>
    <property type="match status" value="1"/>
</dbReference>
<dbReference type="Pfam" id="PF00486">
    <property type="entry name" value="Trans_reg_C"/>
    <property type="match status" value="1"/>
</dbReference>
<keyword evidence="9" id="KW-1185">Reference proteome</keyword>
<dbReference type="InterPro" id="IPR005158">
    <property type="entry name" value="BTAD"/>
</dbReference>
<evidence type="ECO:0000256" key="3">
    <source>
        <dbReference type="ARBA" id="ARBA00023125"/>
    </source>
</evidence>
<protein>
    <submittedName>
        <fullName evidence="8">DNA-binding SARP family transcriptional activator</fullName>
    </submittedName>
</protein>
<dbReference type="InterPro" id="IPR036388">
    <property type="entry name" value="WH-like_DNA-bd_sf"/>
</dbReference>
<evidence type="ECO:0000256" key="5">
    <source>
        <dbReference type="PROSITE-ProRule" id="PRU01091"/>
    </source>
</evidence>
<dbReference type="PRINTS" id="PR00364">
    <property type="entry name" value="DISEASERSIST"/>
</dbReference>
<proteinExistence type="inferred from homology"/>
<dbReference type="PANTHER" id="PTHR35807:SF1">
    <property type="entry name" value="TRANSCRIPTIONAL REGULATOR REDD"/>
    <property type="match status" value="1"/>
</dbReference>
<dbReference type="SUPFAM" id="SSF48452">
    <property type="entry name" value="TPR-like"/>
    <property type="match status" value="2"/>
</dbReference>
<dbReference type="InterPro" id="IPR002182">
    <property type="entry name" value="NB-ARC"/>
</dbReference>
<dbReference type="Gene3D" id="3.40.50.300">
    <property type="entry name" value="P-loop containing nucleotide triphosphate hydrolases"/>
    <property type="match status" value="1"/>
</dbReference>
<gene>
    <name evidence="8" type="ORF">HD595_005700</name>
</gene>
<comment type="similarity">
    <text evidence="1">Belongs to the AfsR/DnrI/RedD regulatory family.</text>
</comment>
<dbReference type="SMART" id="SM00862">
    <property type="entry name" value="Trans_reg_C"/>
    <property type="match status" value="1"/>
</dbReference>
<evidence type="ECO:0000259" key="7">
    <source>
        <dbReference type="PROSITE" id="PS51755"/>
    </source>
</evidence>
<keyword evidence="2" id="KW-0805">Transcription regulation</keyword>
<name>A0ABT1K6E8_9ACTN</name>
<sequence length="1019" mass="109271">MRIQAGGSAVRITAPKQRTVLAMLLTRAGHVVPVRSLVTEVWDDRPPRSAVANLRTYLTQLRKLLPPSADPAAERLVTSEAGYLLRVEPEEFDLFQFEELSGRGGRALARRDPGAALDAYGRALSLWEGMVAEDVPLGPSLREVVARLTDRYLGVVEEHTEIQLLLGRYPEAVGRLREVVAHYPLRERLHGQLMVALYRSGDVVGALEAFAVARRVLAEELGIDPGPDLLRLHQAVLRRDASLLAPPEPAPLPMAAPPEPGCRAARCRGERAPVEHVPGERGPGERGPRQLPLAPKVFVGRTAELARLRAALTADPGPGGGPAVLALHGPGGTGKSALALRAAHAVAGRYPDGQLYVDLQGTSPGMQPLTPAEALGRFLRALGVPPDEVPAAAAEAAALYQSSLAGRRVLVVLDNAVGATQVAPLLPADAGCAALVTSRVALTTMDAVPVAVGLLSEDDCVRMLTALAGEHRVAAEPGAAAEIARLCGCHPLAMRIAGARLAARPDWSLTRFGERLRDHRDRLDELRAPGLSLRSCFEAGYDTLTGAAQAAFRRFGVLDVPEMGVELAAALAGTGRKEAEAALDELAEARLLEPVPEGRYRVHDLLRLFAVELAAVHDRQRDRTRALRRALDAYLGLCREMRDLLQPHLRGGGRRRSGGRDTAPQPGGGPGQAPQSGGGRGQASQSGRGREPGPLLNGPAAAVRWFDTELRCLVAAAAQATRGEPDVARFVTELMPLVKAVAMKGGHWRELETLSRLAISVARRHGDRPAEAATLVTLGLVEWRAGRAEEARDLMSRALELWREVGDREAEGLALHNLGWLSMQTGDLGSALDHITASLRLLEAHGSSRVGLVGHNLGEVLLRLGRHAEAVRRFERCLAVRRADGDLYGESITLAALGRAYGLLDQRERALAALEEALARCGETGNREDEWEARLARSEMLLRQGDPAAAEADLVRVLELTARIGDPYGQAAGARQLARARSALADPRAEADARRAGELFADRALRRDPALERLLTARM</sequence>
<accession>A0ABT1K6E8</accession>
<reference evidence="8 9" key="1">
    <citation type="submission" date="2022-06" db="EMBL/GenBank/DDBJ databases">
        <title>Sequencing the genomes of 1000 actinobacteria strains.</title>
        <authorList>
            <person name="Klenk H.-P."/>
        </authorList>
    </citation>
    <scope>NUCLEOTIDE SEQUENCE [LARGE SCALE GENOMIC DNA]</scope>
    <source>
        <strain evidence="8 9">DSM 44170</strain>
    </source>
</reference>
<evidence type="ECO:0000256" key="1">
    <source>
        <dbReference type="ARBA" id="ARBA00005820"/>
    </source>
</evidence>
<dbReference type="SMART" id="SM01043">
    <property type="entry name" value="BTAD"/>
    <property type="match status" value="1"/>
</dbReference>
<organism evidence="8 9">
    <name type="scientific">Nonomuraea roseoviolacea subsp. carminata</name>
    <dbReference type="NCBI Taxonomy" id="160689"/>
    <lineage>
        <taxon>Bacteria</taxon>
        <taxon>Bacillati</taxon>
        <taxon>Actinomycetota</taxon>
        <taxon>Actinomycetes</taxon>
        <taxon>Streptosporangiales</taxon>
        <taxon>Streptosporangiaceae</taxon>
        <taxon>Nonomuraea</taxon>
    </lineage>
</organism>
<dbReference type="InterPro" id="IPR051677">
    <property type="entry name" value="AfsR-DnrI-RedD_regulator"/>
</dbReference>
<evidence type="ECO:0000256" key="2">
    <source>
        <dbReference type="ARBA" id="ARBA00023015"/>
    </source>
</evidence>
<feature type="region of interest" description="Disordered" evidence="6">
    <location>
        <begin position="646"/>
        <end position="695"/>
    </location>
</feature>
<evidence type="ECO:0000313" key="8">
    <source>
        <dbReference type="EMBL" id="MCP2349578.1"/>
    </source>
</evidence>
<dbReference type="Pfam" id="PF03704">
    <property type="entry name" value="BTAD"/>
    <property type="match status" value="1"/>
</dbReference>